<dbReference type="Gramene" id="OGLUM03G28030.1">
    <property type="protein sequence ID" value="OGLUM03G28030.1"/>
    <property type="gene ID" value="OGLUM03G28030"/>
</dbReference>
<evidence type="ECO:0000313" key="2">
    <source>
        <dbReference type="EnsemblPlants" id="OGLUM03G28030.1"/>
    </source>
</evidence>
<feature type="region of interest" description="Disordered" evidence="1">
    <location>
        <begin position="1"/>
        <end position="77"/>
    </location>
</feature>
<dbReference type="Proteomes" id="UP000026961">
    <property type="component" value="Chromosome 3"/>
</dbReference>
<evidence type="ECO:0000313" key="3">
    <source>
        <dbReference type="Proteomes" id="UP000026961"/>
    </source>
</evidence>
<reference evidence="2" key="1">
    <citation type="submission" date="2015-04" db="UniProtKB">
        <authorList>
            <consortium name="EnsemblPlants"/>
        </authorList>
    </citation>
    <scope>IDENTIFICATION</scope>
</reference>
<accession>A0A0D9ZB03</accession>
<organism evidence="2">
    <name type="scientific">Oryza glumipatula</name>
    <dbReference type="NCBI Taxonomy" id="40148"/>
    <lineage>
        <taxon>Eukaryota</taxon>
        <taxon>Viridiplantae</taxon>
        <taxon>Streptophyta</taxon>
        <taxon>Embryophyta</taxon>
        <taxon>Tracheophyta</taxon>
        <taxon>Spermatophyta</taxon>
        <taxon>Magnoliopsida</taxon>
        <taxon>Liliopsida</taxon>
        <taxon>Poales</taxon>
        <taxon>Poaceae</taxon>
        <taxon>BOP clade</taxon>
        <taxon>Oryzoideae</taxon>
        <taxon>Oryzeae</taxon>
        <taxon>Oryzinae</taxon>
        <taxon>Oryza</taxon>
    </lineage>
</organism>
<proteinExistence type="predicted"/>
<sequence>MSWACIGGGNATPEEGERGSGGAAAAAAAGVGSESASFPSLLAGGHPPPLTAQPNHHAFQRQPSILVARGKARAKED</sequence>
<evidence type="ECO:0000256" key="1">
    <source>
        <dbReference type="SAM" id="MobiDB-lite"/>
    </source>
</evidence>
<dbReference type="HOGENOM" id="CLU_2642109_0_0_1"/>
<dbReference type="EnsemblPlants" id="OGLUM03G28030.1">
    <property type="protein sequence ID" value="OGLUM03G28030.1"/>
    <property type="gene ID" value="OGLUM03G28030"/>
</dbReference>
<feature type="compositionally biased region" description="Low complexity" evidence="1">
    <location>
        <begin position="23"/>
        <end position="37"/>
    </location>
</feature>
<dbReference type="AlphaFoldDB" id="A0A0D9ZB03"/>
<name>A0A0D9ZB03_9ORYZ</name>
<keyword evidence="3" id="KW-1185">Reference proteome</keyword>
<protein>
    <submittedName>
        <fullName evidence="2">Uncharacterized protein</fullName>
    </submittedName>
</protein>
<reference evidence="2" key="2">
    <citation type="submission" date="2018-05" db="EMBL/GenBank/DDBJ databases">
        <title>OgluRS3 (Oryza glumaepatula Reference Sequence Version 3).</title>
        <authorList>
            <person name="Zhang J."/>
            <person name="Kudrna D."/>
            <person name="Lee S."/>
            <person name="Talag J."/>
            <person name="Welchert J."/>
            <person name="Wing R.A."/>
        </authorList>
    </citation>
    <scope>NUCLEOTIDE SEQUENCE [LARGE SCALE GENOMIC DNA]</scope>
</reference>
<feature type="compositionally biased region" description="Gly residues" evidence="1">
    <location>
        <begin position="1"/>
        <end position="10"/>
    </location>
</feature>